<sequence length="228" mass="24940">MDANEVSVVLTGFGPFREYLVNPSWQAAQGLEKVGLGDNINIYIKEVPVSYIKSQQVIVGMWEAVNPKFAIHLGIAPGSRGISLEQTGKNHGYRDRDVCAFCPVNHCCIEGGPDRLDSIIDMRSLSKDLKQMGLDVIYSRDAGRYLCDFVYYCSLHHGHGRAAFIHVPASGSLATPDRLVPLLQTVIQAMLNQLEALQTAEDHMTTVSKTPEDPTMATSGIVHSGDDP</sequence>
<dbReference type="GO" id="GO:0006508">
    <property type="term" value="P:proteolysis"/>
    <property type="evidence" value="ECO:0007669"/>
    <property type="project" value="UniProtKB-KW"/>
</dbReference>
<reference evidence="8" key="1">
    <citation type="submission" date="2018-06" db="EMBL/GenBank/DDBJ databases">
        <title>Genome assembly of Danube salmon.</title>
        <authorList>
            <person name="Macqueen D.J."/>
            <person name="Gundappa M.K."/>
        </authorList>
    </citation>
    <scope>NUCLEOTIDE SEQUENCE [LARGE SCALE GENOMIC DNA]</scope>
</reference>
<evidence type="ECO:0000313" key="7">
    <source>
        <dbReference type="Ensembl" id="ENSHHUP00000068778.1"/>
    </source>
</evidence>
<proteinExistence type="inferred from homology"/>
<name>A0A4W5Q2Y0_9TELE</name>
<dbReference type="InterPro" id="IPR000816">
    <property type="entry name" value="Peptidase_C15"/>
</dbReference>
<evidence type="ECO:0000256" key="2">
    <source>
        <dbReference type="ARBA" id="ARBA00022490"/>
    </source>
</evidence>
<dbReference type="STRING" id="62062.ENSHHUP00000068778"/>
<dbReference type="Proteomes" id="UP000314982">
    <property type="component" value="Unassembled WGS sequence"/>
</dbReference>
<reference evidence="7" key="2">
    <citation type="submission" date="2025-08" db="UniProtKB">
        <authorList>
            <consortium name="Ensembl"/>
        </authorList>
    </citation>
    <scope>IDENTIFICATION</scope>
</reference>
<evidence type="ECO:0000256" key="3">
    <source>
        <dbReference type="ARBA" id="ARBA00022670"/>
    </source>
</evidence>
<protein>
    <submittedName>
        <fullName evidence="7">Pyroglutamyl-peptidase I like</fullName>
    </submittedName>
</protein>
<reference evidence="7" key="3">
    <citation type="submission" date="2025-09" db="UniProtKB">
        <authorList>
            <consortium name="Ensembl"/>
        </authorList>
    </citation>
    <scope>IDENTIFICATION</scope>
</reference>
<dbReference type="PANTHER" id="PTHR23402">
    <property type="entry name" value="PROTEASE FAMILY C15 PYROGLUTAMYL-PEPTIDASE I-RELATED"/>
    <property type="match status" value="1"/>
</dbReference>
<keyword evidence="4" id="KW-0378">Hydrolase</keyword>
<dbReference type="PIRSF" id="PIRSF015592">
    <property type="entry name" value="Prld-crbxl_pptds"/>
    <property type="match status" value="1"/>
</dbReference>
<dbReference type="GO" id="GO:0016920">
    <property type="term" value="F:pyroglutamyl-peptidase activity"/>
    <property type="evidence" value="ECO:0007669"/>
    <property type="project" value="InterPro"/>
</dbReference>
<feature type="region of interest" description="Disordered" evidence="6">
    <location>
        <begin position="205"/>
        <end position="228"/>
    </location>
</feature>
<keyword evidence="8" id="KW-1185">Reference proteome</keyword>
<dbReference type="PRINTS" id="PR00706">
    <property type="entry name" value="PYROGLUPTASE"/>
</dbReference>
<dbReference type="Gene3D" id="3.40.630.20">
    <property type="entry name" value="Peptidase C15, pyroglutamyl peptidase I-like"/>
    <property type="match status" value="1"/>
</dbReference>
<dbReference type="AlphaFoldDB" id="A0A4W5Q2Y0"/>
<evidence type="ECO:0000256" key="1">
    <source>
        <dbReference type="ARBA" id="ARBA00006641"/>
    </source>
</evidence>
<dbReference type="GeneTree" id="ENSGT00390000015368"/>
<dbReference type="InterPro" id="IPR036440">
    <property type="entry name" value="Peptidase_C15-like_sf"/>
</dbReference>
<accession>A0A4W5Q2Y0</accession>
<dbReference type="PANTHER" id="PTHR23402:SF1">
    <property type="entry name" value="PYROGLUTAMYL-PEPTIDASE I"/>
    <property type="match status" value="1"/>
</dbReference>
<evidence type="ECO:0000313" key="8">
    <source>
        <dbReference type="Proteomes" id="UP000314982"/>
    </source>
</evidence>
<evidence type="ECO:0000256" key="5">
    <source>
        <dbReference type="ARBA" id="ARBA00022807"/>
    </source>
</evidence>
<evidence type="ECO:0000256" key="4">
    <source>
        <dbReference type="ARBA" id="ARBA00022801"/>
    </source>
</evidence>
<keyword evidence="2" id="KW-0963">Cytoplasm</keyword>
<dbReference type="InterPro" id="IPR016125">
    <property type="entry name" value="Peptidase_C15-like"/>
</dbReference>
<dbReference type="Ensembl" id="ENSHHUT00000071083.1">
    <property type="protein sequence ID" value="ENSHHUP00000068778.1"/>
    <property type="gene ID" value="ENSHHUG00000040527.1"/>
</dbReference>
<dbReference type="GO" id="GO:0005829">
    <property type="term" value="C:cytosol"/>
    <property type="evidence" value="ECO:0007669"/>
    <property type="project" value="InterPro"/>
</dbReference>
<evidence type="ECO:0000256" key="6">
    <source>
        <dbReference type="SAM" id="MobiDB-lite"/>
    </source>
</evidence>
<dbReference type="Pfam" id="PF01470">
    <property type="entry name" value="Peptidase_C15"/>
    <property type="match status" value="1"/>
</dbReference>
<dbReference type="SUPFAM" id="SSF53182">
    <property type="entry name" value="Pyrrolidone carboxyl peptidase (pyroglutamate aminopeptidase)"/>
    <property type="match status" value="1"/>
</dbReference>
<dbReference type="CDD" id="cd00501">
    <property type="entry name" value="Peptidase_C15"/>
    <property type="match status" value="1"/>
</dbReference>
<organism evidence="7 8">
    <name type="scientific">Hucho hucho</name>
    <name type="common">huchen</name>
    <dbReference type="NCBI Taxonomy" id="62062"/>
    <lineage>
        <taxon>Eukaryota</taxon>
        <taxon>Metazoa</taxon>
        <taxon>Chordata</taxon>
        <taxon>Craniata</taxon>
        <taxon>Vertebrata</taxon>
        <taxon>Euteleostomi</taxon>
        <taxon>Actinopterygii</taxon>
        <taxon>Neopterygii</taxon>
        <taxon>Teleostei</taxon>
        <taxon>Protacanthopterygii</taxon>
        <taxon>Salmoniformes</taxon>
        <taxon>Salmonidae</taxon>
        <taxon>Salmoninae</taxon>
        <taxon>Hucho</taxon>
    </lineage>
</organism>
<keyword evidence="5" id="KW-0788">Thiol protease</keyword>
<keyword evidence="3" id="KW-0645">Protease</keyword>
<comment type="similarity">
    <text evidence="1">Belongs to the peptidase C15 family.</text>
</comment>